<dbReference type="PANTHER" id="PTHR31210:SF74">
    <property type="entry name" value="LYSINE KETOGLUTARATE REDUCTASE TRANS-SPLICING-LIKE PROTEIN"/>
    <property type="match status" value="1"/>
</dbReference>
<evidence type="ECO:0000256" key="1">
    <source>
        <dbReference type="SAM" id="Phobius"/>
    </source>
</evidence>
<dbReference type="PANTHER" id="PTHR31210">
    <property type="entry name" value="OS06G0731900 PROTEIN"/>
    <property type="match status" value="1"/>
</dbReference>
<feature type="transmembrane region" description="Helical" evidence="1">
    <location>
        <begin position="41"/>
        <end position="65"/>
    </location>
</feature>
<dbReference type="EMBL" id="JASCZI010060815">
    <property type="protein sequence ID" value="MED6136174.1"/>
    <property type="molecule type" value="Genomic_DNA"/>
</dbReference>
<dbReference type="InterPro" id="IPR007877">
    <property type="entry name" value="DUF707"/>
</dbReference>
<evidence type="ECO:0000313" key="3">
    <source>
        <dbReference type="Proteomes" id="UP001341840"/>
    </source>
</evidence>
<dbReference type="Proteomes" id="UP001341840">
    <property type="component" value="Unassembled WGS sequence"/>
</dbReference>
<proteinExistence type="predicted"/>
<protein>
    <submittedName>
        <fullName evidence="2">Uncharacterized protein</fullName>
    </submittedName>
</protein>
<accession>A0ABU6SJE0</accession>
<organism evidence="2 3">
    <name type="scientific">Stylosanthes scabra</name>
    <dbReference type="NCBI Taxonomy" id="79078"/>
    <lineage>
        <taxon>Eukaryota</taxon>
        <taxon>Viridiplantae</taxon>
        <taxon>Streptophyta</taxon>
        <taxon>Embryophyta</taxon>
        <taxon>Tracheophyta</taxon>
        <taxon>Spermatophyta</taxon>
        <taxon>Magnoliopsida</taxon>
        <taxon>eudicotyledons</taxon>
        <taxon>Gunneridae</taxon>
        <taxon>Pentapetalae</taxon>
        <taxon>rosids</taxon>
        <taxon>fabids</taxon>
        <taxon>Fabales</taxon>
        <taxon>Fabaceae</taxon>
        <taxon>Papilionoideae</taxon>
        <taxon>50 kb inversion clade</taxon>
        <taxon>dalbergioids sensu lato</taxon>
        <taxon>Dalbergieae</taxon>
        <taxon>Pterocarpus clade</taxon>
        <taxon>Stylosanthes</taxon>
    </lineage>
</organism>
<dbReference type="Pfam" id="PF05212">
    <property type="entry name" value="DUF707"/>
    <property type="match status" value="2"/>
</dbReference>
<keyword evidence="1" id="KW-0472">Membrane</keyword>
<keyword evidence="1" id="KW-1133">Transmembrane helix</keyword>
<reference evidence="2 3" key="1">
    <citation type="journal article" date="2023" name="Plants (Basel)">
        <title>Bridging the Gap: Combining Genomics and Transcriptomics Approaches to Understand Stylosanthes scabra, an Orphan Legume from the Brazilian Caatinga.</title>
        <authorList>
            <person name="Ferreira-Neto J.R.C."/>
            <person name="da Silva M.D."/>
            <person name="Binneck E."/>
            <person name="de Melo N.F."/>
            <person name="da Silva R.H."/>
            <person name="de Melo A.L.T.M."/>
            <person name="Pandolfi V."/>
            <person name="Bustamante F.O."/>
            <person name="Brasileiro-Vidal A.C."/>
            <person name="Benko-Iseppon A.M."/>
        </authorList>
    </citation>
    <scope>NUCLEOTIDE SEQUENCE [LARGE SCALE GENOMIC DNA]</scope>
    <source>
        <tissue evidence="2">Leaves</tissue>
    </source>
</reference>
<name>A0ABU6SJE0_9FABA</name>
<keyword evidence="1" id="KW-0812">Transmembrane</keyword>
<comment type="caution">
    <text evidence="2">The sequence shown here is derived from an EMBL/GenBank/DDBJ whole genome shotgun (WGS) entry which is preliminary data.</text>
</comment>
<evidence type="ECO:0000313" key="2">
    <source>
        <dbReference type="EMBL" id="MED6136174.1"/>
    </source>
</evidence>
<keyword evidence="3" id="KW-1185">Reference proteome</keyword>
<sequence>MLWLSAFREHKELSRFLRVRALPQQEILVADSWSRKSRPCFLIFPVASLLCVVLLLASSFFAQAYKQKLSSVRTNFQNLGVDKCKNQCRPSGSEALPKGIISSTSNLEMRPLWGHAAKKQNASTNLFALPVGIRQKDLVNKMVTKFLGSGFVVMLFHYDGVVDEWKEFEWSDQVIHVSAPNQSKWWFAKRFLHPDIVSEYDHIFLWDEDFGVENFHPDKRTYKPAYCNERSTGPPCTGWVEMMAPVFSREAWRCVWHMVQNDLVHAWGLDKQLGYCAQGDRTKNVGIVDAEYIVHYGLPTLGGINNSQLQASSQSEDHRVDVRRLSLQEQQIFEKRWQKAVVDEDSCWVDPFQ</sequence>
<gene>
    <name evidence="2" type="ORF">PIB30_053615</name>
</gene>